<dbReference type="WBParaSite" id="GPUH_0001004501-mRNA-1">
    <property type="protein sequence ID" value="GPUH_0001004501-mRNA-1"/>
    <property type="gene ID" value="GPUH_0001004501"/>
</dbReference>
<proteinExistence type="predicted"/>
<name>A0A183DMU2_9BILA</name>
<protein>
    <submittedName>
        <fullName evidence="2">CCD58 protein</fullName>
    </submittedName>
</protein>
<accession>A0A183DMU2</accession>
<reference evidence="2" key="1">
    <citation type="submission" date="2016-06" db="UniProtKB">
        <authorList>
            <consortium name="WormBaseParasite"/>
        </authorList>
    </citation>
    <scope>IDENTIFICATION</scope>
</reference>
<sequence>LTNATDRLQIEQTAASTLKMTVEELEDVLQEKSRELIAVAQKNNTVLMKCNE</sequence>
<dbReference type="AlphaFoldDB" id="A0A183DMU2"/>
<evidence type="ECO:0000313" key="2">
    <source>
        <dbReference type="WBParaSite" id="GPUH_0001004501-mRNA-1"/>
    </source>
</evidence>
<evidence type="ECO:0000256" key="1">
    <source>
        <dbReference type="SAM" id="Coils"/>
    </source>
</evidence>
<organism evidence="2">
    <name type="scientific">Gongylonema pulchrum</name>
    <dbReference type="NCBI Taxonomy" id="637853"/>
    <lineage>
        <taxon>Eukaryota</taxon>
        <taxon>Metazoa</taxon>
        <taxon>Ecdysozoa</taxon>
        <taxon>Nematoda</taxon>
        <taxon>Chromadorea</taxon>
        <taxon>Rhabditida</taxon>
        <taxon>Spirurina</taxon>
        <taxon>Spiruromorpha</taxon>
        <taxon>Spiruroidea</taxon>
        <taxon>Gongylonematidae</taxon>
        <taxon>Gongylonema</taxon>
    </lineage>
</organism>
<feature type="coiled-coil region" evidence="1">
    <location>
        <begin position="15"/>
        <end position="42"/>
    </location>
</feature>
<keyword evidence="1" id="KW-0175">Coiled coil</keyword>